<keyword evidence="1" id="KW-0732">Signal</keyword>
<sequence>MKFTTAAIAASAAALVSATPIAQATPAEPIKAGEVFSLLTIRSGSDFQYSGVQAKGQHFKINDPAQNASCAGETNTATFYLTEDGELFLNTAKPSQQAYVNRSGMGQGIMGYTTGVQPVPKNSEQKGFALDENNNLVFKDQNQSTGFVACPNALGGGYSVWLAVQTNPGGNEGCLGFTARAIKEEKPVYCSYSQ</sequence>
<evidence type="ECO:0008006" key="4">
    <source>
        <dbReference type="Google" id="ProtNLM"/>
    </source>
</evidence>
<name>A0A9P4TH04_CURKU</name>
<dbReference type="InterPro" id="IPR052820">
    <property type="entry name" value="PhiA_domain"/>
</dbReference>
<keyword evidence="3" id="KW-1185">Reference proteome</keyword>
<comment type="caution">
    <text evidence="2">The sequence shown here is derived from an EMBL/GenBank/DDBJ whole genome shotgun (WGS) entry which is preliminary data.</text>
</comment>
<dbReference type="AlphaFoldDB" id="A0A9P4TH04"/>
<accession>A0A9P4TH04</accession>
<reference evidence="2" key="1">
    <citation type="submission" date="2019-04" db="EMBL/GenBank/DDBJ databases">
        <title>Sequencing of skin fungus with MAO and IRED activity.</title>
        <authorList>
            <person name="Marsaioli A.J."/>
            <person name="Bonatto J.M.C."/>
            <person name="Reis Junior O."/>
        </authorList>
    </citation>
    <scope>NUCLEOTIDE SEQUENCE</scope>
    <source>
        <strain evidence="2">30M1</strain>
    </source>
</reference>
<evidence type="ECO:0000313" key="2">
    <source>
        <dbReference type="EMBL" id="KAF3004832.1"/>
    </source>
</evidence>
<evidence type="ECO:0000256" key="1">
    <source>
        <dbReference type="SAM" id="SignalP"/>
    </source>
</evidence>
<dbReference type="PANTHER" id="PTHR42047">
    <property type="entry name" value="PROTEIN, PUTATIVE (AFU_ORTHOLOGUE AFUA_6G03560)-RELATED"/>
    <property type="match status" value="1"/>
</dbReference>
<feature type="chain" id="PRO_5040421927" description="Cell wall protein PhiA" evidence="1">
    <location>
        <begin position="19"/>
        <end position="194"/>
    </location>
</feature>
<protein>
    <recommendedName>
        <fullName evidence="4">Cell wall protein PhiA</fullName>
    </recommendedName>
</protein>
<evidence type="ECO:0000313" key="3">
    <source>
        <dbReference type="Proteomes" id="UP000801428"/>
    </source>
</evidence>
<gene>
    <name evidence="2" type="ORF">E8E13_004296</name>
</gene>
<dbReference type="Proteomes" id="UP000801428">
    <property type="component" value="Unassembled WGS sequence"/>
</dbReference>
<dbReference type="OrthoDB" id="4093325at2759"/>
<organism evidence="2 3">
    <name type="scientific">Curvularia kusanoi</name>
    <name type="common">Cochliobolus kusanoi</name>
    <dbReference type="NCBI Taxonomy" id="90978"/>
    <lineage>
        <taxon>Eukaryota</taxon>
        <taxon>Fungi</taxon>
        <taxon>Dikarya</taxon>
        <taxon>Ascomycota</taxon>
        <taxon>Pezizomycotina</taxon>
        <taxon>Dothideomycetes</taxon>
        <taxon>Pleosporomycetidae</taxon>
        <taxon>Pleosporales</taxon>
        <taxon>Pleosporineae</taxon>
        <taxon>Pleosporaceae</taxon>
        <taxon>Curvularia</taxon>
    </lineage>
</organism>
<feature type="signal peptide" evidence="1">
    <location>
        <begin position="1"/>
        <end position="18"/>
    </location>
</feature>
<dbReference type="EMBL" id="SWKU01000007">
    <property type="protein sequence ID" value="KAF3004832.1"/>
    <property type="molecule type" value="Genomic_DNA"/>
</dbReference>
<proteinExistence type="predicted"/>
<dbReference type="PANTHER" id="PTHR42047:SF1">
    <property type="entry name" value="PROTEIN, PUTATIVE (AFU_ORTHOLOGUE AFUA_6G03560)-RELATED"/>
    <property type="match status" value="1"/>
</dbReference>